<evidence type="ECO:0000256" key="13">
    <source>
        <dbReference type="PIRSR" id="PIRSR005096-1"/>
    </source>
</evidence>
<evidence type="ECO:0000313" key="16">
    <source>
        <dbReference type="EMBL" id="NER12211.1"/>
    </source>
</evidence>
<proteinExistence type="inferred from homology"/>
<dbReference type="UniPathway" id="UPA00242"/>
<dbReference type="InterPro" id="IPR015443">
    <property type="entry name" value="Aldose_1-epimerase"/>
</dbReference>
<evidence type="ECO:0000256" key="10">
    <source>
        <dbReference type="ARBA" id="ARBA00023277"/>
    </source>
</evidence>
<evidence type="ECO:0000256" key="2">
    <source>
        <dbReference type="ARBA" id="ARBA00001913"/>
    </source>
</evidence>
<evidence type="ECO:0000256" key="1">
    <source>
        <dbReference type="ARBA" id="ARBA00001614"/>
    </source>
</evidence>
<keyword evidence="8" id="KW-0106">Calcium</keyword>
<dbReference type="SUPFAM" id="SSF74650">
    <property type="entry name" value="Galactose mutarotase-like"/>
    <property type="match status" value="1"/>
</dbReference>
<name>A0A6P0UG06_9FLAO</name>
<dbReference type="PIRSF" id="PIRSF005096">
    <property type="entry name" value="GALM"/>
    <property type="match status" value="1"/>
</dbReference>
<evidence type="ECO:0000256" key="5">
    <source>
        <dbReference type="ARBA" id="ARBA00011245"/>
    </source>
</evidence>
<evidence type="ECO:0000313" key="17">
    <source>
        <dbReference type="Proteomes" id="UP000468581"/>
    </source>
</evidence>
<comment type="cofactor">
    <cofactor evidence="2">
        <name>Ca(2+)</name>
        <dbReference type="ChEBI" id="CHEBI:29108"/>
    </cofactor>
</comment>
<evidence type="ECO:0000256" key="8">
    <source>
        <dbReference type="ARBA" id="ARBA00022837"/>
    </source>
</evidence>
<dbReference type="InterPro" id="IPR011013">
    <property type="entry name" value="Gal_mutarotase_sf_dom"/>
</dbReference>
<feature type="active site" description="Proton donor" evidence="13">
    <location>
        <position position="168"/>
    </location>
</feature>
<dbReference type="InterPro" id="IPR047215">
    <property type="entry name" value="Galactose_mutarotase-like"/>
</dbReference>
<dbReference type="Proteomes" id="UP000468581">
    <property type="component" value="Unassembled WGS sequence"/>
</dbReference>
<evidence type="ECO:0000256" key="4">
    <source>
        <dbReference type="ARBA" id="ARBA00006206"/>
    </source>
</evidence>
<comment type="similarity">
    <text evidence="4">Belongs to the aldose epimerase family.</text>
</comment>
<feature type="active site" description="Proton acceptor" evidence="13">
    <location>
        <position position="273"/>
    </location>
</feature>
<dbReference type="Pfam" id="PF01263">
    <property type="entry name" value="Aldose_epim"/>
    <property type="match status" value="1"/>
</dbReference>
<evidence type="ECO:0000256" key="9">
    <source>
        <dbReference type="ARBA" id="ARBA00023235"/>
    </source>
</evidence>
<dbReference type="PROSITE" id="PS00545">
    <property type="entry name" value="ALDOSE_1_EPIMERASE"/>
    <property type="match status" value="1"/>
</dbReference>
<comment type="subunit">
    <text evidence="5">Monomer.</text>
</comment>
<dbReference type="GO" id="GO:0033499">
    <property type="term" value="P:galactose catabolic process via UDP-galactose, Leloir pathway"/>
    <property type="evidence" value="ECO:0007669"/>
    <property type="project" value="TreeGrafter"/>
</dbReference>
<comment type="pathway">
    <text evidence="3">Carbohydrate metabolism; hexose metabolism.</text>
</comment>
<dbReference type="InterPro" id="IPR014718">
    <property type="entry name" value="GH-type_carb-bd"/>
</dbReference>
<sequence>MILEDFRQITIQNKQGLQLTVLNYGAIIKELMVPDKNGKPVNVVIGYKNPSDYLQNYSYMGACIGRYAGRISNGSFSLNGMVYQLHKEEGIHLHGGQNGFDKKFWFIDDVSEGEDPYVKLSCISKDKEEGYPGNLKAELTYQLTEKNELKITHSAICDRDTIVNLTNHSYFNLSEYLDIGGHELSINASKYLEIKENLLPTGKLKSVGKTDLDFRKIKEIGDLKMDNTFVLDDPEKVAVSLYSPGTGIEMSLKTNQPSVVVYTPKTFGGICFEAQNYPDAPNHDHFPSALLRPGEFYTNEAVFSFNIR</sequence>
<comment type="caution">
    <text evidence="16">The sequence shown here is derived from an EMBL/GenBank/DDBJ whole genome shotgun (WGS) entry which is preliminary data.</text>
</comment>
<keyword evidence="9" id="KW-0413">Isomerase</keyword>
<evidence type="ECO:0000256" key="11">
    <source>
        <dbReference type="ARBA" id="ARBA00032300"/>
    </source>
</evidence>
<dbReference type="CDD" id="cd09019">
    <property type="entry name" value="galactose_mutarotase_like"/>
    <property type="match status" value="1"/>
</dbReference>
<evidence type="ECO:0000256" key="12">
    <source>
        <dbReference type="ARBA" id="ARBA00033373"/>
    </source>
</evidence>
<organism evidence="16 17">
    <name type="scientific">Leptobacterium flavescens</name>
    <dbReference type="NCBI Taxonomy" id="472055"/>
    <lineage>
        <taxon>Bacteria</taxon>
        <taxon>Pseudomonadati</taxon>
        <taxon>Bacteroidota</taxon>
        <taxon>Flavobacteriia</taxon>
        <taxon>Flavobacteriales</taxon>
        <taxon>Flavobacteriaceae</taxon>
        <taxon>Leptobacterium</taxon>
    </lineage>
</organism>
<reference evidence="16 17" key="1">
    <citation type="submission" date="2020-01" db="EMBL/GenBank/DDBJ databases">
        <title>Leptobacterium flavescens.</title>
        <authorList>
            <person name="Wang G."/>
        </authorList>
    </citation>
    <scope>NUCLEOTIDE SEQUENCE [LARGE SCALE GENOMIC DNA]</scope>
    <source>
        <strain evidence="16 17">KCTC 22160</strain>
    </source>
</reference>
<dbReference type="EMBL" id="JAABOO010000001">
    <property type="protein sequence ID" value="NER12211.1"/>
    <property type="molecule type" value="Genomic_DNA"/>
</dbReference>
<evidence type="ECO:0000256" key="14">
    <source>
        <dbReference type="PIRSR" id="PIRSR005096-2"/>
    </source>
</evidence>
<dbReference type="GO" id="GO:0006006">
    <property type="term" value="P:glucose metabolic process"/>
    <property type="evidence" value="ECO:0007669"/>
    <property type="project" value="TreeGrafter"/>
</dbReference>
<dbReference type="InterPro" id="IPR018052">
    <property type="entry name" value="Ald1_epimerase_CS"/>
</dbReference>
<gene>
    <name evidence="16" type="ORF">GWK08_02040</name>
</gene>
<dbReference type="GO" id="GO:0030246">
    <property type="term" value="F:carbohydrate binding"/>
    <property type="evidence" value="ECO:0007669"/>
    <property type="project" value="InterPro"/>
</dbReference>
<accession>A0A6P0UG06</accession>
<evidence type="ECO:0000256" key="3">
    <source>
        <dbReference type="ARBA" id="ARBA00005028"/>
    </source>
</evidence>
<keyword evidence="10" id="KW-0119">Carbohydrate metabolism</keyword>
<feature type="binding site" evidence="14">
    <location>
        <position position="226"/>
    </location>
    <ligand>
        <name>beta-D-galactose</name>
        <dbReference type="ChEBI" id="CHEBI:27667"/>
    </ligand>
</feature>
<evidence type="ECO:0000256" key="7">
    <source>
        <dbReference type="ARBA" id="ARBA00014165"/>
    </source>
</evidence>
<dbReference type="Gene3D" id="2.70.98.10">
    <property type="match status" value="1"/>
</dbReference>
<evidence type="ECO:0000256" key="15">
    <source>
        <dbReference type="PIRSR" id="PIRSR005096-3"/>
    </source>
</evidence>
<comment type="catalytic activity">
    <reaction evidence="1">
        <text>alpha-D-glucose = beta-D-glucose</text>
        <dbReference type="Rhea" id="RHEA:10264"/>
        <dbReference type="ChEBI" id="CHEBI:15903"/>
        <dbReference type="ChEBI" id="CHEBI:17925"/>
        <dbReference type="EC" id="5.1.3.3"/>
    </reaction>
</comment>
<dbReference type="PANTHER" id="PTHR10091:SF0">
    <property type="entry name" value="GALACTOSE MUTAROTASE"/>
    <property type="match status" value="1"/>
</dbReference>
<dbReference type="PANTHER" id="PTHR10091">
    <property type="entry name" value="ALDOSE-1-EPIMERASE"/>
    <property type="match status" value="1"/>
</dbReference>
<dbReference type="RefSeq" id="WP_163605242.1">
    <property type="nucleotide sequence ID" value="NZ_JAABOO010000001.1"/>
</dbReference>
<protein>
    <recommendedName>
        <fullName evidence="7">Aldose 1-epimerase</fullName>
        <ecNumber evidence="6">5.1.3.3</ecNumber>
    </recommendedName>
    <alternativeName>
        <fullName evidence="12">Galactose mutarotase</fullName>
    </alternativeName>
    <alternativeName>
        <fullName evidence="11">Type-1 mutarotase</fullName>
    </alternativeName>
</protein>
<dbReference type="AlphaFoldDB" id="A0A6P0UG06"/>
<dbReference type="GO" id="GO:0004034">
    <property type="term" value="F:aldose 1-epimerase activity"/>
    <property type="evidence" value="ECO:0007669"/>
    <property type="project" value="UniProtKB-EC"/>
</dbReference>
<evidence type="ECO:0000256" key="6">
    <source>
        <dbReference type="ARBA" id="ARBA00013185"/>
    </source>
</evidence>
<dbReference type="InterPro" id="IPR008183">
    <property type="entry name" value="Aldose_1/G6P_1-epimerase"/>
</dbReference>
<dbReference type="EC" id="5.1.3.3" evidence="6"/>
<dbReference type="GO" id="GO:0005737">
    <property type="term" value="C:cytoplasm"/>
    <property type="evidence" value="ECO:0007669"/>
    <property type="project" value="TreeGrafter"/>
</dbReference>
<feature type="binding site" evidence="15">
    <location>
        <begin position="168"/>
        <end position="170"/>
    </location>
    <ligand>
        <name>beta-D-galactose</name>
        <dbReference type="ChEBI" id="CHEBI:27667"/>
    </ligand>
</feature>
<keyword evidence="17" id="KW-1185">Reference proteome</keyword>